<feature type="transmembrane region" description="Helical" evidence="9">
    <location>
        <begin position="190"/>
        <end position="208"/>
    </location>
</feature>
<evidence type="ECO:0000256" key="4">
    <source>
        <dbReference type="ARBA" id="ARBA00022496"/>
    </source>
</evidence>
<dbReference type="InterPro" id="IPR050291">
    <property type="entry name" value="CDF_Transporter"/>
</dbReference>
<feature type="transmembrane region" description="Helical" evidence="9">
    <location>
        <begin position="125"/>
        <end position="146"/>
    </location>
</feature>
<feature type="domain" description="Cation efflux protein transmembrane" evidence="10">
    <location>
        <begin position="26"/>
        <end position="219"/>
    </location>
</feature>
<evidence type="ECO:0000256" key="8">
    <source>
        <dbReference type="ARBA" id="ARBA00023136"/>
    </source>
</evidence>
<feature type="transmembrane region" description="Helical" evidence="9">
    <location>
        <begin position="91"/>
        <end position="113"/>
    </location>
</feature>
<reference evidence="12 13" key="1">
    <citation type="submission" date="2022-10" db="EMBL/GenBank/DDBJ databases">
        <title>High-quality genome sequences of two octocoral-associated bacteria, Endozoicomonas euniceicola EF212 and Endozoicomonas gorgoniicola PS125.</title>
        <authorList>
            <person name="Chiou Y.-J."/>
            <person name="Chen Y.-H."/>
        </authorList>
    </citation>
    <scope>NUCLEOTIDE SEQUENCE [LARGE SCALE GENOMIC DNA]</scope>
    <source>
        <strain evidence="12 13">PS125</strain>
    </source>
</reference>
<dbReference type="InterPro" id="IPR002524">
    <property type="entry name" value="Cation_efflux"/>
</dbReference>
<evidence type="ECO:0000259" key="10">
    <source>
        <dbReference type="Pfam" id="PF01545"/>
    </source>
</evidence>
<name>A0ABT3N0W2_9GAMM</name>
<feature type="transmembrane region" description="Helical" evidence="9">
    <location>
        <begin position="20"/>
        <end position="40"/>
    </location>
</feature>
<organism evidence="12 13">
    <name type="scientific">Endozoicomonas gorgoniicola</name>
    <dbReference type="NCBI Taxonomy" id="1234144"/>
    <lineage>
        <taxon>Bacteria</taxon>
        <taxon>Pseudomonadati</taxon>
        <taxon>Pseudomonadota</taxon>
        <taxon>Gammaproteobacteria</taxon>
        <taxon>Oceanospirillales</taxon>
        <taxon>Endozoicomonadaceae</taxon>
        <taxon>Endozoicomonas</taxon>
    </lineage>
</organism>
<dbReference type="PANTHER" id="PTHR43840">
    <property type="entry name" value="MITOCHONDRIAL METAL TRANSPORTER 1-RELATED"/>
    <property type="match status" value="1"/>
</dbReference>
<comment type="subcellular location">
    <subcellularLocation>
        <location evidence="1">Membrane</location>
        <topology evidence="1">Multi-pass membrane protein</topology>
    </subcellularLocation>
</comment>
<dbReference type="SUPFAM" id="SSF160240">
    <property type="entry name" value="Cation efflux protein cytoplasmic domain-like"/>
    <property type="match status" value="1"/>
</dbReference>
<feature type="domain" description="Cation efflux protein cytoplasmic" evidence="11">
    <location>
        <begin position="224"/>
        <end position="299"/>
    </location>
</feature>
<dbReference type="InterPro" id="IPR027470">
    <property type="entry name" value="Cation_efflux_CTD"/>
</dbReference>
<dbReference type="NCBIfam" id="TIGR01297">
    <property type="entry name" value="CDF"/>
    <property type="match status" value="1"/>
</dbReference>
<accession>A0ABT3N0W2</accession>
<sequence length="305" mass="32795">MTDTQLSPSVHNTELTAHTVTVTTGIGLIVNLALSVLKILAGTLGNSRAMVADGLHSLSDLVSDFAVLAGVKIWSKPADSRHPYGHQRFETLATLFIGVLMVGTGIGIAWDAFSSWDEGNISNAGPVALVAALISMVSKEVLFHWTRHKGKQVNSSALIANAWHHRSDALSSIPAAIAVLVSMFLPQFAWIDLAGALIIALFILFSAFKICSPALGSLVDTGASEDIIERLHELAVTVEGVKGIHRLRSRYHGGLFVDMHLNVDGTLTVNQGHDIALAVEKLLLEEGPHILEVLIHVDPWNDKKH</sequence>
<protein>
    <submittedName>
        <fullName evidence="12">Cation diffusion facilitator family transporter</fullName>
    </submittedName>
</protein>
<comment type="similarity">
    <text evidence="2">Belongs to the cation diffusion facilitator (CDF) transporter (TC 2.A.4) family. FieF subfamily.</text>
</comment>
<keyword evidence="8 9" id="KW-0472">Membrane</keyword>
<dbReference type="Proteomes" id="UP001209854">
    <property type="component" value="Unassembled WGS sequence"/>
</dbReference>
<feature type="transmembrane region" description="Helical" evidence="9">
    <location>
        <begin position="167"/>
        <end position="184"/>
    </location>
</feature>
<evidence type="ECO:0000256" key="7">
    <source>
        <dbReference type="ARBA" id="ARBA00022989"/>
    </source>
</evidence>
<evidence type="ECO:0000259" key="11">
    <source>
        <dbReference type="Pfam" id="PF16916"/>
    </source>
</evidence>
<dbReference type="InterPro" id="IPR036837">
    <property type="entry name" value="Cation_efflux_CTD_sf"/>
</dbReference>
<keyword evidence="5 9" id="KW-0812">Transmembrane</keyword>
<keyword evidence="13" id="KW-1185">Reference proteome</keyword>
<dbReference type="Gene3D" id="3.30.70.1350">
    <property type="entry name" value="Cation efflux protein, cytoplasmic domain"/>
    <property type="match status" value="1"/>
</dbReference>
<dbReference type="Pfam" id="PF16916">
    <property type="entry name" value="ZT_dimer"/>
    <property type="match status" value="1"/>
</dbReference>
<dbReference type="SUPFAM" id="SSF161111">
    <property type="entry name" value="Cation efflux protein transmembrane domain-like"/>
    <property type="match status" value="1"/>
</dbReference>
<evidence type="ECO:0000256" key="5">
    <source>
        <dbReference type="ARBA" id="ARBA00022692"/>
    </source>
</evidence>
<dbReference type="PANTHER" id="PTHR43840:SF15">
    <property type="entry name" value="MITOCHONDRIAL METAL TRANSPORTER 1-RELATED"/>
    <property type="match status" value="1"/>
</dbReference>
<proteinExistence type="inferred from homology"/>
<evidence type="ECO:0000256" key="6">
    <source>
        <dbReference type="ARBA" id="ARBA00022906"/>
    </source>
</evidence>
<dbReference type="Gene3D" id="1.20.1510.10">
    <property type="entry name" value="Cation efflux protein transmembrane domain"/>
    <property type="match status" value="1"/>
</dbReference>
<dbReference type="EMBL" id="JAPFCC010000001">
    <property type="protein sequence ID" value="MCW7555275.1"/>
    <property type="molecule type" value="Genomic_DNA"/>
</dbReference>
<keyword evidence="6" id="KW-0864">Zinc transport</keyword>
<dbReference type="RefSeq" id="WP_262565044.1">
    <property type="nucleotide sequence ID" value="NZ_JAPFCC010000001.1"/>
</dbReference>
<evidence type="ECO:0000256" key="2">
    <source>
        <dbReference type="ARBA" id="ARBA00010212"/>
    </source>
</evidence>
<keyword evidence="6" id="KW-0862">Zinc</keyword>
<dbReference type="InterPro" id="IPR027469">
    <property type="entry name" value="Cation_efflux_TMD_sf"/>
</dbReference>
<evidence type="ECO:0000256" key="1">
    <source>
        <dbReference type="ARBA" id="ARBA00004141"/>
    </source>
</evidence>
<keyword evidence="4" id="KW-0408">Iron</keyword>
<keyword evidence="7 9" id="KW-1133">Transmembrane helix</keyword>
<evidence type="ECO:0000313" key="13">
    <source>
        <dbReference type="Proteomes" id="UP001209854"/>
    </source>
</evidence>
<evidence type="ECO:0000256" key="3">
    <source>
        <dbReference type="ARBA" id="ARBA00022448"/>
    </source>
</evidence>
<evidence type="ECO:0000256" key="9">
    <source>
        <dbReference type="SAM" id="Phobius"/>
    </source>
</evidence>
<comment type="caution">
    <text evidence="12">The sequence shown here is derived from an EMBL/GenBank/DDBJ whole genome shotgun (WGS) entry which is preliminary data.</text>
</comment>
<dbReference type="InterPro" id="IPR058533">
    <property type="entry name" value="Cation_efflux_TM"/>
</dbReference>
<gene>
    <name evidence="12" type="ORF">NX722_22130</name>
</gene>
<evidence type="ECO:0000313" key="12">
    <source>
        <dbReference type="EMBL" id="MCW7555275.1"/>
    </source>
</evidence>
<keyword evidence="3" id="KW-0813">Transport</keyword>
<keyword evidence="4" id="KW-0410">Iron transport</keyword>
<keyword evidence="6" id="KW-0406">Ion transport</keyword>
<dbReference type="Pfam" id="PF01545">
    <property type="entry name" value="Cation_efflux"/>
    <property type="match status" value="1"/>
</dbReference>